<protein>
    <submittedName>
        <fullName evidence="2">Uncharacterized protein</fullName>
    </submittedName>
</protein>
<dbReference type="Pfam" id="PF06979">
    <property type="entry name" value="TMEM70"/>
    <property type="match status" value="1"/>
</dbReference>
<evidence type="ECO:0000313" key="2">
    <source>
        <dbReference type="EMBL" id="EME28658.1"/>
    </source>
</evidence>
<dbReference type="InterPro" id="IPR045325">
    <property type="entry name" value="TMEM70/TMEM186/TMEM223"/>
</dbReference>
<sequence>MRYLKNCYKVISKSYVSINQMMVPKAYQLTVLDMWHRLLGTRCWTSKQLRQLNTQVSYSSIKQEQNRLCLRKQCSDLSYIARHKLLQPARSFTEGWRKGSLFERSTTTTTIQWMSLRTSAQQTFNLFKNNTWNTTPRKYPRCTYRPCTTVPAKEESKQEESQQHKTKEPQFLIYDAKKGWHFFFLTFLSSSQLGIWLAEKLEGTKRKDDNPSLLARNISGIASVVGLVCLFLVFWYSRNFISEMWIVGHSAQKLIIRTYTIIGTKTAPRHLLTKTVVKGKSKKNSNFVGIKVKGAKFSYILDKGGRFIANEELINSFENGASAVFVAWGRVYPTLKHTAT</sequence>
<organism evidence="2 3">
    <name type="scientific">Galdieria sulphuraria</name>
    <name type="common">Red alga</name>
    <dbReference type="NCBI Taxonomy" id="130081"/>
    <lineage>
        <taxon>Eukaryota</taxon>
        <taxon>Rhodophyta</taxon>
        <taxon>Bangiophyceae</taxon>
        <taxon>Galdieriales</taxon>
        <taxon>Galdieriaceae</taxon>
        <taxon>Galdieria</taxon>
    </lineage>
</organism>
<dbReference type="OrthoDB" id="10338951at2759"/>
<name>M2XYC8_GALSU</name>
<dbReference type="KEGG" id="gsl:Gasu_38660"/>
<dbReference type="EMBL" id="KB454517">
    <property type="protein sequence ID" value="EME28658.1"/>
    <property type="molecule type" value="Genomic_DNA"/>
</dbReference>
<proteinExistence type="predicted"/>
<keyword evidence="1" id="KW-0812">Transmembrane</keyword>
<gene>
    <name evidence="2" type="ORF">Gasu_38660</name>
</gene>
<keyword evidence="3" id="KW-1185">Reference proteome</keyword>
<reference evidence="3" key="1">
    <citation type="journal article" date="2013" name="Science">
        <title>Gene transfer from bacteria and archaea facilitated evolution of an extremophilic eukaryote.</title>
        <authorList>
            <person name="Schonknecht G."/>
            <person name="Chen W.H."/>
            <person name="Ternes C.M."/>
            <person name="Barbier G.G."/>
            <person name="Shrestha R.P."/>
            <person name="Stanke M."/>
            <person name="Brautigam A."/>
            <person name="Baker B.J."/>
            <person name="Banfield J.F."/>
            <person name="Garavito R.M."/>
            <person name="Carr K."/>
            <person name="Wilkerson C."/>
            <person name="Rensing S.A."/>
            <person name="Gagneul D."/>
            <person name="Dickenson N.E."/>
            <person name="Oesterhelt C."/>
            <person name="Lercher M.J."/>
            <person name="Weber A.P."/>
        </authorList>
    </citation>
    <scope>NUCLEOTIDE SEQUENCE [LARGE SCALE GENOMIC DNA]</scope>
    <source>
        <strain evidence="3">074W</strain>
    </source>
</reference>
<feature type="transmembrane region" description="Helical" evidence="1">
    <location>
        <begin position="218"/>
        <end position="236"/>
    </location>
</feature>
<evidence type="ECO:0000256" key="1">
    <source>
        <dbReference type="SAM" id="Phobius"/>
    </source>
</evidence>
<feature type="transmembrane region" description="Helical" evidence="1">
    <location>
        <begin position="180"/>
        <end position="198"/>
    </location>
</feature>
<dbReference type="RefSeq" id="XP_005705178.1">
    <property type="nucleotide sequence ID" value="XM_005705121.1"/>
</dbReference>
<evidence type="ECO:0000313" key="3">
    <source>
        <dbReference type="Proteomes" id="UP000030680"/>
    </source>
</evidence>
<dbReference type="Gramene" id="EME28658">
    <property type="protein sequence ID" value="EME28658"/>
    <property type="gene ID" value="Gasu_38660"/>
</dbReference>
<dbReference type="Proteomes" id="UP000030680">
    <property type="component" value="Unassembled WGS sequence"/>
</dbReference>
<keyword evidence="1" id="KW-0472">Membrane</keyword>
<accession>M2XYC8</accession>
<keyword evidence="1" id="KW-1133">Transmembrane helix</keyword>
<dbReference type="GeneID" id="17087513"/>
<dbReference type="AlphaFoldDB" id="M2XYC8"/>